<evidence type="ECO:0000313" key="10">
    <source>
        <dbReference type="EMBL" id="KAF9676039.1"/>
    </source>
</evidence>
<accession>A0A835MTH6</accession>
<evidence type="ECO:0000256" key="6">
    <source>
        <dbReference type="ARBA" id="ARBA00022842"/>
    </source>
</evidence>
<dbReference type="Pfam" id="PF00004">
    <property type="entry name" value="AAA"/>
    <property type="match status" value="2"/>
</dbReference>
<feature type="compositionally biased region" description="Acidic residues" evidence="8">
    <location>
        <begin position="516"/>
        <end position="525"/>
    </location>
</feature>
<proteinExistence type="inferred from homology"/>
<keyword evidence="4" id="KW-0378">Hydrolase</keyword>
<dbReference type="Gene3D" id="6.10.280.40">
    <property type="match status" value="2"/>
</dbReference>
<dbReference type="EMBL" id="JADGMS010000009">
    <property type="protein sequence ID" value="KAF9676039.1"/>
    <property type="molecule type" value="Genomic_DNA"/>
</dbReference>
<keyword evidence="6" id="KW-0460">Magnesium</keyword>
<dbReference type="InterPro" id="IPR025753">
    <property type="entry name" value="AAA_N_dom"/>
</dbReference>
<feature type="domain" description="AAA+ ATPase" evidence="9">
    <location>
        <begin position="795"/>
        <end position="942"/>
    </location>
</feature>
<feature type="compositionally biased region" description="Basic and acidic residues" evidence="8">
    <location>
        <begin position="1039"/>
        <end position="1057"/>
    </location>
</feature>
<sequence>MFPRRTASILPSAKTMISGAASAAATIMLLRSLVREYLPPELRSYIFYRFETLINSFSSELTLVIEEYDNLNHNNLFKAAELYLETIIPPDARKLKISLPKKESKFSLSLDRYQEVVDTFNGVTLKWKFNSKQVPMKHVPSSDNFNFIRISEDRFFELSFHKKYKDMVIDVYLTHVIKKSKEVKDDKRSLKLFTLDHDRMSGRRGNVWQSVDLHHPSTFDTLAMDMEAKRTVMEDLDRFVKRKDFYRRVGKAWKRGYLLFGPPGTGKSSLIAAIANYLKFDIYDLELTDLRTNSDLRNLLVSIENKSVLVVEDIDCSIELQDRLAEARATRPPRHDPAAFNHVNQHKVTLSGLLNFVDGLWSGCGDERIIIFTTNHKERLDPALLRPGRMDVHIHMSYCTPCGFKTLVSNYLGLTDHPLFPRVEALIEIAKVTPAEVGEQLLRCEEPESVLTGLIEFLEDKKSERSKREDENKDNNKESGAAEGKLAQELDGNSDEMVKKEVNGSIGEAVKKEEGAQEADGENESLLDSTCRNPQVFWRPRTMFPSRTATIIPSAKTMISAAASTAATMMLLRSLVREYLPPEFRSYIFYRFETLINSFSSELTLVIEEYDNLNHNNLFKAAELYLETIIPPDAKKLKISLPKKESKFSLSLDRYQEVNDTFNGVALKWKFISKQVPTKYLPTSDNFNSIPISEHRFFELSFHKKHKDMVIDVYLTHVIKKSKELKEDKRSLKLFTLGHDRMSGRRGGVWQSVDLHHPSTFDTLAMDMESKRTIMEDLDRFVKRKDFYRRVGKAWKRGYLLFGPPGTGKSSLIAAIANYLKFDIYDLELTDLRTNSDLRNLLISTENKSVLVVEDIDCSIELQDRLAQGRARMRSRHDPAAFNEENQQQVTLSGLLNFVDGLWSSCGDERIIIFTTNHKERLDPALLRPGRMDVHIHMSYCTPCGFKTLVSNYLGLTDHPLFPRVEALIEIAKVTPAEVGEQLLRCEEPESVLTGLIEFLEDKKSERTKREDGNKDNNEESGAAEGKLAQELDGNNCEVVKKEVDGSNGEAVKKEEGAQEADGENGNIVKG</sequence>
<evidence type="ECO:0000256" key="1">
    <source>
        <dbReference type="ARBA" id="ARBA00001946"/>
    </source>
</evidence>
<dbReference type="InterPro" id="IPR027417">
    <property type="entry name" value="P-loop_NTPase"/>
</dbReference>
<evidence type="ECO:0000256" key="4">
    <source>
        <dbReference type="ARBA" id="ARBA00022801"/>
    </source>
</evidence>
<dbReference type="GO" id="GO:0005524">
    <property type="term" value="F:ATP binding"/>
    <property type="evidence" value="ECO:0007669"/>
    <property type="project" value="UniProtKB-KW"/>
</dbReference>
<dbReference type="CDD" id="cd19510">
    <property type="entry name" value="RecA-like_BCS1"/>
    <property type="match status" value="2"/>
</dbReference>
<comment type="caution">
    <text evidence="10">The sequence shown here is derived from an EMBL/GenBank/DDBJ whole genome shotgun (WGS) entry which is preliminary data.</text>
</comment>
<comment type="catalytic activity">
    <reaction evidence="7">
        <text>ATP + H2O = ADP + phosphate + H(+)</text>
        <dbReference type="Rhea" id="RHEA:13065"/>
        <dbReference type="ChEBI" id="CHEBI:15377"/>
        <dbReference type="ChEBI" id="CHEBI:15378"/>
        <dbReference type="ChEBI" id="CHEBI:30616"/>
        <dbReference type="ChEBI" id="CHEBI:43474"/>
        <dbReference type="ChEBI" id="CHEBI:456216"/>
    </reaction>
</comment>
<dbReference type="InterPro" id="IPR003959">
    <property type="entry name" value="ATPase_AAA_core"/>
</dbReference>
<dbReference type="InterPro" id="IPR003960">
    <property type="entry name" value="ATPase_AAA_CS"/>
</dbReference>
<evidence type="ECO:0000256" key="5">
    <source>
        <dbReference type="ARBA" id="ARBA00022840"/>
    </source>
</evidence>
<comment type="cofactor">
    <cofactor evidence="1">
        <name>Mg(2+)</name>
        <dbReference type="ChEBI" id="CHEBI:18420"/>
    </cofactor>
</comment>
<evidence type="ECO:0000256" key="3">
    <source>
        <dbReference type="ARBA" id="ARBA00022741"/>
    </source>
</evidence>
<keyword evidence="5" id="KW-0067">ATP-binding</keyword>
<feature type="region of interest" description="Disordered" evidence="8">
    <location>
        <begin position="462"/>
        <end position="494"/>
    </location>
</feature>
<protein>
    <recommendedName>
        <fullName evidence="9">AAA+ ATPase domain-containing protein</fullName>
    </recommendedName>
</protein>
<feature type="domain" description="AAA+ ATPase" evidence="9">
    <location>
        <begin position="253"/>
        <end position="400"/>
    </location>
</feature>
<dbReference type="Pfam" id="PF25568">
    <property type="entry name" value="AAA_lid_At3g28540"/>
    <property type="match status" value="2"/>
</dbReference>
<evidence type="ECO:0000313" key="11">
    <source>
        <dbReference type="Proteomes" id="UP000657918"/>
    </source>
</evidence>
<feature type="compositionally biased region" description="Basic and acidic residues" evidence="8">
    <location>
        <begin position="1004"/>
        <end position="1018"/>
    </location>
</feature>
<dbReference type="SUPFAM" id="SSF52540">
    <property type="entry name" value="P-loop containing nucleoside triphosphate hydrolases"/>
    <property type="match status" value="2"/>
</dbReference>
<dbReference type="InterPro" id="IPR058017">
    <property type="entry name" value="At3g28540-like_C"/>
</dbReference>
<organism evidence="10 11">
    <name type="scientific">Salix dunnii</name>
    <dbReference type="NCBI Taxonomy" id="1413687"/>
    <lineage>
        <taxon>Eukaryota</taxon>
        <taxon>Viridiplantae</taxon>
        <taxon>Streptophyta</taxon>
        <taxon>Embryophyta</taxon>
        <taxon>Tracheophyta</taxon>
        <taxon>Spermatophyta</taxon>
        <taxon>Magnoliopsida</taxon>
        <taxon>eudicotyledons</taxon>
        <taxon>Gunneridae</taxon>
        <taxon>Pentapetalae</taxon>
        <taxon>rosids</taxon>
        <taxon>fabids</taxon>
        <taxon>Malpighiales</taxon>
        <taxon>Salicaceae</taxon>
        <taxon>Saliceae</taxon>
        <taxon>Salix</taxon>
    </lineage>
</organism>
<dbReference type="InterPro" id="IPR003593">
    <property type="entry name" value="AAA+_ATPase"/>
</dbReference>
<dbReference type="FunFam" id="3.40.50.300:FF:001122">
    <property type="entry name" value="AAA-ATPase ASD, mitochondrial"/>
    <property type="match status" value="1"/>
</dbReference>
<dbReference type="GO" id="GO:0006950">
    <property type="term" value="P:response to stress"/>
    <property type="evidence" value="ECO:0007669"/>
    <property type="project" value="UniProtKB-ARBA"/>
</dbReference>
<feature type="compositionally biased region" description="Basic and acidic residues" evidence="8">
    <location>
        <begin position="462"/>
        <end position="477"/>
    </location>
</feature>
<feature type="region of interest" description="Disordered" evidence="8">
    <location>
        <begin position="1004"/>
        <end position="1071"/>
    </location>
</feature>
<feature type="region of interest" description="Disordered" evidence="8">
    <location>
        <begin position="506"/>
        <end position="527"/>
    </location>
</feature>
<dbReference type="PANTHER" id="PTHR23070">
    <property type="entry name" value="BCS1 AAA-TYPE ATPASE"/>
    <property type="match status" value="1"/>
</dbReference>
<dbReference type="AlphaFoldDB" id="A0A835MTH6"/>
<evidence type="ECO:0000256" key="8">
    <source>
        <dbReference type="SAM" id="MobiDB-lite"/>
    </source>
</evidence>
<reference evidence="10 11" key="1">
    <citation type="submission" date="2020-10" db="EMBL/GenBank/DDBJ databases">
        <title>Plant Genome Project.</title>
        <authorList>
            <person name="Zhang R.-G."/>
        </authorList>
    </citation>
    <scope>NUCLEOTIDE SEQUENCE [LARGE SCALE GENOMIC DNA]</scope>
    <source>
        <strain evidence="10">FAFU-HL-1</strain>
        <tissue evidence="10">Leaf</tissue>
    </source>
</reference>
<comment type="similarity">
    <text evidence="2">Belongs to the AAA ATPase family. BCS1 subfamily.</text>
</comment>
<keyword evidence="3" id="KW-0547">Nucleotide-binding</keyword>
<evidence type="ECO:0000256" key="7">
    <source>
        <dbReference type="ARBA" id="ARBA00049360"/>
    </source>
</evidence>
<dbReference type="Pfam" id="PF14363">
    <property type="entry name" value="AAA_assoc"/>
    <property type="match status" value="2"/>
</dbReference>
<name>A0A835MTH6_9ROSI</name>
<gene>
    <name evidence="10" type="ORF">SADUNF_Sadunf09G0097100</name>
</gene>
<dbReference type="Gene3D" id="3.40.50.300">
    <property type="entry name" value="P-loop containing nucleotide triphosphate hydrolases"/>
    <property type="match status" value="2"/>
</dbReference>
<dbReference type="Proteomes" id="UP000657918">
    <property type="component" value="Unassembled WGS sequence"/>
</dbReference>
<dbReference type="PROSITE" id="PS00674">
    <property type="entry name" value="AAA"/>
    <property type="match status" value="2"/>
</dbReference>
<evidence type="ECO:0000256" key="2">
    <source>
        <dbReference type="ARBA" id="ARBA00007448"/>
    </source>
</evidence>
<dbReference type="InterPro" id="IPR050747">
    <property type="entry name" value="Mitochondrial_chaperone_BCS1"/>
</dbReference>
<evidence type="ECO:0000259" key="9">
    <source>
        <dbReference type="SMART" id="SM00382"/>
    </source>
</evidence>
<dbReference type="GO" id="GO:0016887">
    <property type="term" value="F:ATP hydrolysis activity"/>
    <property type="evidence" value="ECO:0007669"/>
    <property type="project" value="InterPro"/>
</dbReference>
<dbReference type="SMART" id="SM00382">
    <property type="entry name" value="AAA"/>
    <property type="match status" value="2"/>
</dbReference>
<dbReference type="OrthoDB" id="10251412at2759"/>
<keyword evidence="11" id="KW-1185">Reference proteome</keyword>